<feature type="domain" description="RlmM ferredoxin-like" evidence="10">
    <location>
        <begin position="1"/>
        <end position="70"/>
    </location>
</feature>
<feature type="binding site" evidence="6 8">
    <location>
        <position position="191"/>
    </location>
    <ligand>
        <name>S-adenosyl-L-methionine</name>
        <dbReference type="ChEBI" id="CHEBI:59789"/>
    </ligand>
</feature>
<keyword evidence="13" id="KW-1185">Reference proteome</keyword>
<dbReference type="InterPro" id="IPR029063">
    <property type="entry name" value="SAM-dependent_MTases_sf"/>
</dbReference>
<dbReference type="AlphaFoldDB" id="A0A7S9DVB5"/>
<evidence type="ECO:0000256" key="6">
    <source>
        <dbReference type="HAMAP-Rule" id="MF_01551"/>
    </source>
</evidence>
<feature type="binding site" evidence="6 8">
    <location>
        <position position="243"/>
    </location>
    <ligand>
        <name>S-adenosyl-L-methionine</name>
        <dbReference type="ChEBI" id="CHEBI:59789"/>
    </ligand>
</feature>
<feature type="domain" description="Ribosomal RNA large subunit methyltransferase M THUMP-like" evidence="11">
    <location>
        <begin position="84"/>
        <end position="167"/>
    </location>
</feature>
<dbReference type="InterPro" id="IPR002877">
    <property type="entry name" value="RNA_MeTrfase_FtsJ_dom"/>
</dbReference>
<comment type="subunit">
    <text evidence="6">Monomer.</text>
</comment>
<dbReference type="PANTHER" id="PTHR37524:SF2">
    <property type="entry name" value="RIBOSOMAL RNA METHYLTRANSFERASE FTSJ DOMAIN-CONTAINING PROTEIN"/>
    <property type="match status" value="1"/>
</dbReference>
<dbReference type="PANTHER" id="PTHR37524">
    <property type="entry name" value="RIBOSOMAL RNA LARGE SUBUNIT METHYLTRANSFERASE M"/>
    <property type="match status" value="1"/>
</dbReference>
<proteinExistence type="inferred from homology"/>
<feature type="binding site" evidence="6 8">
    <location>
        <begin position="224"/>
        <end position="227"/>
    </location>
    <ligand>
        <name>S-adenosyl-L-methionine</name>
        <dbReference type="ChEBI" id="CHEBI:59789"/>
    </ligand>
</feature>
<keyword evidence="5 6" id="KW-0949">S-adenosyl-L-methionine</keyword>
<evidence type="ECO:0000259" key="11">
    <source>
        <dbReference type="Pfam" id="PF21239"/>
    </source>
</evidence>
<gene>
    <name evidence="6 12" type="primary">rlmM</name>
    <name evidence="12" type="ORF">IT774_10435</name>
</gene>
<dbReference type="HAMAP" id="MF_01551">
    <property type="entry name" value="23SrRNA_methyltr_M"/>
    <property type="match status" value="1"/>
</dbReference>
<evidence type="ECO:0000256" key="3">
    <source>
        <dbReference type="ARBA" id="ARBA00022603"/>
    </source>
</evidence>
<comment type="function">
    <text evidence="6">Catalyzes the 2'-O-methylation at nucleotide C2498 in 23S rRNA.</text>
</comment>
<evidence type="ECO:0000256" key="8">
    <source>
        <dbReference type="PIRSR" id="PIRSR028774-2"/>
    </source>
</evidence>
<dbReference type="PIRSF" id="PIRSF028774">
    <property type="entry name" value="UCP028774"/>
    <property type="match status" value="1"/>
</dbReference>
<evidence type="ECO:0000256" key="7">
    <source>
        <dbReference type="PIRSR" id="PIRSR028774-1"/>
    </source>
</evidence>
<dbReference type="InterPro" id="IPR011224">
    <property type="entry name" value="rRNA_MeTrfase_M"/>
</dbReference>
<dbReference type="EMBL" id="CP064795">
    <property type="protein sequence ID" value="QPG04647.1"/>
    <property type="molecule type" value="Genomic_DNA"/>
</dbReference>
<dbReference type="GO" id="GO:0008757">
    <property type="term" value="F:S-adenosylmethionine-dependent methyltransferase activity"/>
    <property type="evidence" value="ECO:0007669"/>
    <property type="project" value="UniProtKB-UniRule"/>
</dbReference>
<reference evidence="12 13" key="1">
    <citation type="submission" date="2020-11" db="EMBL/GenBank/DDBJ databases">
        <title>Complete genome sequence for Salinimonas sp. strain G2-b.</title>
        <authorList>
            <person name="Park S.-J."/>
        </authorList>
    </citation>
    <scope>NUCLEOTIDE SEQUENCE [LARGE SCALE GENOMIC DNA]</scope>
    <source>
        <strain evidence="12 13">G2-b</strain>
    </source>
</reference>
<dbReference type="EC" id="2.1.1.186" evidence="6"/>
<dbReference type="InterPro" id="IPR040739">
    <property type="entry name" value="RlmM_FDX"/>
</dbReference>
<dbReference type="Pfam" id="PF01728">
    <property type="entry name" value="FtsJ"/>
    <property type="match status" value="1"/>
</dbReference>
<dbReference type="GO" id="GO:0032259">
    <property type="term" value="P:methylation"/>
    <property type="evidence" value="ECO:0007669"/>
    <property type="project" value="UniProtKB-KW"/>
</dbReference>
<keyword evidence="4 6" id="KW-0808">Transferase</keyword>
<dbReference type="Pfam" id="PF21239">
    <property type="entry name" value="RLMM_N"/>
    <property type="match status" value="1"/>
</dbReference>
<evidence type="ECO:0000313" key="13">
    <source>
        <dbReference type="Proteomes" id="UP000595095"/>
    </source>
</evidence>
<dbReference type="Gene3D" id="3.40.50.150">
    <property type="entry name" value="Vaccinia Virus protein VP39"/>
    <property type="match status" value="1"/>
</dbReference>
<keyword evidence="2 6" id="KW-0698">rRNA processing</keyword>
<feature type="domain" description="Ribosomal RNA methyltransferase FtsJ" evidence="9">
    <location>
        <begin position="189"/>
        <end position="282"/>
    </location>
</feature>
<dbReference type="RefSeq" id="WP_195809740.1">
    <property type="nucleotide sequence ID" value="NZ_CP064795.1"/>
</dbReference>
<dbReference type="Gene3D" id="3.30.70.2810">
    <property type="match status" value="1"/>
</dbReference>
<name>A0A7S9DVB5_9ALTE</name>
<feature type="binding site" evidence="6 8">
    <location>
        <position position="280"/>
    </location>
    <ligand>
        <name>S-adenosyl-L-methionine</name>
        <dbReference type="ChEBI" id="CHEBI:59789"/>
    </ligand>
</feature>
<dbReference type="GO" id="GO:0005737">
    <property type="term" value="C:cytoplasm"/>
    <property type="evidence" value="ECO:0007669"/>
    <property type="project" value="UniProtKB-SubCell"/>
</dbReference>
<evidence type="ECO:0000259" key="10">
    <source>
        <dbReference type="Pfam" id="PF18125"/>
    </source>
</evidence>
<organism evidence="12 13">
    <name type="scientific">Salinimonas marina</name>
    <dbReference type="NCBI Taxonomy" id="2785918"/>
    <lineage>
        <taxon>Bacteria</taxon>
        <taxon>Pseudomonadati</taxon>
        <taxon>Pseudomonadota</taxon>
        <taxon>Gammaproteobacteria</taxon>
        <taxon>Alteromonadales</taxon>
        <taxon>Alteromonadaceae</taxon>
        <taxon>Alteromonas/Salinimonas group</taxon>
        <taxon>Salinimonas</taxon>
    </lineage>
</organism>
<sequence length="358" mass="40503">MASLLGYCRAGYENDLAEELTAKAAALQCFGYPKFERGNGYVQYICYHQADADKLGRQLPVMETIFARQLVVVTGTLEQLSREDRVSPVLAEILQHDDDSVQNGLLQVEHADTDAGKELAKFCRKFAVVLRQALRKNRALTFKEKPQDRALHVFFTDFDACLVGYSYAACRSPHANGIYRLKFPAAAPSRSTLKLEEAILTMLSPHEQHTVLRAGGRAVDLGACPGGWTYQLVQRDMFVEAIDNGLIAENLMATGLVEHFAADGFSYKPQFGRVDLLVCDMIEQPDRVARLMGDWLVNRWADHAIFNLKLPMKKRYETVTQAMADVLTRLQKLEDSFVIRMRHLYHDRDEITVSILRE</sequence>
<comment type="similarity">
    <text evidence="6">Belongs to the class I-like SAM-binding methyltransferase superfamily. RNA methyltransferase RlmE family. RlmM subfamily.</text>
</comment>
<comment type="subcellular location">
    <subcellularLocation>
        <location evidence="6">Cytoplasm</location>
    </subcellularLocation>
</comment>
<evidence type="ECO:0000256" key="5">
    <source>
        <dbReference type="ARBA" id="ARBA00022691"/>
    </source>
</evidence>
<protein>
    <recommendedName>
        <fullName evidence="6">Ribosomal RNA large subunit methyltransferase M</fullName>
        <ecNumber evidence="6">2.1.1.186</ecNumber>
    </recommendedName>
    <alternativeName>
        <fullName evidence="6">23S rRNA (cytidine2498-2'-O)-methyltransferase</fullName>
    </alternativeName>
    <alternativeName>
        <fullName evidence="6">23S rRNA 2'-O-ribose methyltransferase RlmM</fullName>
    </alternativeName>
</protein>
<feature type="active site" description="Proton acceptor" evidence="6 7">
    <location>
        <position position="309"/>
    </location>
</feature>
<evidence type="ECO:0000313" key="12">
    <source>
        <dbReference type="EMBL" id="QPG04647.1"/>
    </source>
</evidence>
<evidence type="ECO:0000259" key="9">
    <source>
        <dbReference type="Pfam" id="PF01728"/>
    </source>
</evidence>
<dbReference type="SUPFAM" id="SSF53335">
    <property type="entry name" value="S-adenosyl-L-methionine-dependent methyltransferases"/>
    <property type="match status" value="1"/>
</dbReference>
<evidence type="ECO:0000256" key="2">
    <source>
        <dbReference type="ARBA" id="ARBA00022552"/>
    </source>
</evidence>
<comment type="catalytic activity">
    <reaction evidence="6">
        <text>cytidine(2498) in 23S rRNA + S-adenosyl-L-methionine = 2'-O-methylcytidine(2498) in 23S rRNA + S-adenosyl-L-homocysteine + H(+)</text>
        <dbReference type="Rhea" id="RHEA:42788"/>
        <dbReference type="Rhea" id="RHEA-COMP:10244"/>
        <dbReference type="Rhea" id="RHEA-COMP:10245"/>
        <dbReference type="ChEBI" id="CHEBI:15378"/>
        <dbReference type="ChEBI" id="CHEBI:57856"/>
        <dbReference type="ChEBI" id="CHEBI:59789"/>
        <dbReference type="ChEBI" id="CHEBI:74495"/>
        <dbReference type="ChEBI" id="CHEBI:82748"/>
        <dbReference type="EC" id="2.1.1.186"/>
    </reaction>
</comment>
<dbReference type="Pfam" id="PF18125">
    <property type="entry name" value="RlmM_FDX"/>
    <property type="match status" value="1"/>
</dbReference>
<dbReference type="InterPro" id="IPR048646">
    <property type="entry name" value="RlmM_THUMP-like"/>
</dbReference>
<feature type="binding site" evidence="6 8">
    <location>
        <position position="263"/>
    </location>
    <ligand>
        <name>S-adenosyl-L-methionine</name>
        <dbReference type="ChEBI" id="CHEBI:59789"/>
    </ligand>
</feature>
<keyword evidence="1 6" id="KW-0963">Cytoplasm</keyword>
<accession>A0A7S9DVB5</accession>
<dbReference type="GO" id="GO:0006364">
    <property type="term" value="P:rRNA processing"/>
    <property type="evidence" value="ECO:0007669"/>
    <property type="project" value="UniProtKB-UniRule"/>
</dbReference>
<evidence type="ECO:0000256" key="1">
    <source>
        <dbReference type="ARBA" id="ARBA00022490"/>
    </source>
</evidence>
<dbReference type="KEGG" id="smaa:IT774_10435"/>
<dbReference type="NCBIfam" id="NF008734">
    <property type="entry name" value="PRK11760.1"/>
    <property type="match status" value="1"/>
</dbReference>
<keyword evidence="3 6" id="KW-0489">Methyltransferase</keyword>
<dbReference type="Proteomes" id="UP000595095">
    <property type="component" value="Chromosome"/>
</dbReference>
<dbReference type="Gene3D" id="3.30.2300.20">
    <property type="match status" value="1"/>
</dbReference>
<evidence type="ECO:0000256" key="4">
    <source>
        <dbReference type="ARBA" id="ARBA00022679"/>
    </source>
</evidence>